<reference evidence="1 2" key="1">
    <citation type="submission" date="2019-02" db="EMBL/GenBank/DDBJ databases">
        <title>Genomic Encyclopedia of Type Strains, Phase IV (KMG-IV): sequencing the most valuable type-strain genomes for metagenomic binning, comparative biology and taxonomic classification.</title>
        <authorList>
            <person name="Goeker M."/>
        </authorList>
    </citation>
    <scope>NUCLEOTIDE SEQUENCE [LARGE SCALE GENOMIC DNA]</scope>
    <source>
        <strain evidence="1 2">DSM 101727</strain>
    </source>
</reference>
<comment type="caution">
    <text evidence="1">The sequence shown here is derived from an EMBL/GenBank/DDBJ whole genome shotgun (WGS) entry which is preliminary data.</text>
</comment>
<gene>
    <name evidence="1" type="ORF">EV193_105359</name>
</gene>
<dbReference type="Proteomes" id="UP000294257">
    <property type="component" value="Unassembled WGS sequence"/>
</dbReference>
<keyword evidence="2" id="KW-1185">Reference proteome</keyword>
<dbReference type="AlphaFoldDB" id="A0A4Q7KP80"/>
<proteinExistence type="predicted"/>
<dbReference type="EMBL" id="SGWQ01000005">
    <property type="protein sequence ID" value="RZS37800.1"/>
    <property type="molecule type" value="Genomic_DNA"/>
</dbReference>
<organism evidence="1 2">
    <name type="scientific">Herbihabitans rhizosphaerae</name>
    <dbReference type="NCBI Taxonomy" id="1872711"/>
    <lineage>
        <taxon>Bacteria</taxon>
        <taxon>Bacillati</taxon>
        <taxon>Actinomycetota</taxon>
        <taxon>Actinomycetes</taxon>
        <taxon>Pseudonocardiales</taxon>
        <taxon>Pseudonocardiaceae</taxon>
        <taxon>Herbihabitans</taxon>
    </lineage>
</organism>
<protein>
    <submittedName>
        <fullName evidence="1">Uncharacterized protein</fullName>
    </submittedName>
</protein>
<evidence type="ECO:0000313" key="1">
    <source>
        <dbReference type="EMBL" id="RZS37800.1"/>
    </source>
</evidence>
<accession>A0A4Q7KP80</accession>
<evidence type="ECO:0000313" key="2">
    <source>
        <dbReference type="Proteomes" id="UP000294257"/>
    </source>
</evidence>
<sequence>MPDAIAWCWNRGGDWKNLIRPLVTEVITLDGA</sequence>
<name>A0A4Q7KP80_9PSEU</name>